<proteinExistence type="inferred from homology"/>
<organism evidence="2 3">
    <name type="scientific">Zwartia hollandica</name>
    <dbReference type="NCBI Taxonomy" id="324606"/>
    <lineage>
        <taxon>Bacteria</taxon>
        <taxon>Pseudomonadati</taxon>
        <taxon>Pseudomonadota</taxon>
        <taxon>Betaproteobacteria</taxon>
        <taxon>Burkholderiales</taxon>
        <taxon>Alcaligenaceae</taxon>
        <taxon>Zwartia</taxon>
    </lineage>
</organism>
<dbReference type="EMBL" id="JAHXRI010000006">
    <property type="protein sequence ID" value="MBZ1350437.1"/>
    <property type="molecule type" value="Genomic_DNA"/>
</dbReference>
<feature type="binding site" evidence="1">
    <location>
        <begin position="3"/>
        <end position="10"/>
    </location>
    <ligand>
        <name>ATP</name>
        <dbReference type="ChEBI" id="CHEBI:30616"/>
    </ligand>
</feature>
<dbReference type="GO" id="GO:0016773">
    <property type="term" value="F:phosphotransferase activity, alcohol group as acceptor"/>
    <property type="evidence" value="ECO:0007669"/>
    <property type="project" value="UniProtKB-UniRule"/>
</dbReference>
<comment type="catalytic activity">
    <reaction evidence="1">
        <text>1,6-anhydro-N-acetyl-beta-muramate + ATP + H2O = N-acetyl-D-muramate 6-phosphate + ADP + H(+)</text>
        <dbReference type="Rhea" id="RHEA:24952"/>
        <dbReference type="ChEBI" id="CHEBI:15377"/>
        <dbReference type="ChEBI" id="CHEBI:15378"/>
        <dbReference type="ChEBI" id="CHEBI:30616"/>
        <dbReference type="ChEBI" id="CHEBI:58690"/>
        <dbReference type="ChEBI" id="CHEBI:58722"/>
        <dbReference type="ChEBI" id="CHEBI:456216"/>
        <dbReference type="EC" id="2.7.1.170"/>
    </reaction>
</comment>
<dbReference type="NCBIfam" id="NF007139">
    <property type="entry name" value="PRK09585.1-3"/>
    <property type="match status" value="1"/>
</dbReference>
<comment type="similarity">
    <text evidence="1">Belongs to the anhydro-N-acetylmuramic acid kinase family.</text>
</comment>
<keyword evidence="1" id="KW-0067">ATP-binding</keyword>
<dbReference type="Pfam" id="PF03702">
    <property type="entry name" value="AnmK"/>
    <property type="match status" value="1"/>
</dbReference>
<dbReference type="InterPro" id="IPR043129">
    <property type="entry name" value="ATPase_NBD"/>
</dbReference>
<comment type="pathway">
    <text evidence="1">Amino-sugar metabolism; 1,6-anhydro-N-acetylmuramate degradation.</text>
</comment>
<dbReference type="GO" id="GO:0097175">
    <property type="term" value="P:1,6-anhydro-N-acetyl-beta-muramic acid catabolic process"/>
    <property type="evidence" value="ECO:0007669"/>
    <property type="project" value="UniProtKB-UniRule"/>
</dbReference>
<dbReference type="AlphaFoldDB" id="A0A953T528"/>
<evidence type="ECO:0000256" key="1">
    <source>
        <dbReference type="HAMAP-Rule" id="MF_01270"/>
    </source>
</evidence>
<dbReference type="SUPFAM" id="SSF53067">
    <property type="entry name" value="Actin-like ATPase domain"/>
    <property type="match status" value="1"/>
</dbReference>
<evidence type="ECO:0000313" key="3">
    <source>
        <dbReference type="Proteomes" id="UP000739565"/>
    </source>
</evidence>
<accession>A0A953T528</accession>
<protein>
    <recommendedName>
        <fullName evidence="1">Anhydro-N-acetylmuramic acid kinase</fullName>
        <ecNumber evidence="1">2.7.1.170</ecNumber>
    </recommendedName>
    <alternativeName>
        <fullName evidence="1">AnhMurNAc kinase</fullName>
    </alternativeName>
</protein>
<reference evidence="2" key="1">
    <citation type="submission" date="2021-07" db="EMBL/GenBank/DDBJ databases">
        <title>New genus and species of the family Alcaligenaceae.</title>
        <authorList>
            <person name="Hahn M.W."/>
        </authorList>
    </citation>
    <scope>NUCLEOTIDE SEQUENCE</scope>
    <source>
        <strain evidence="2">LF4-65</strain>
    </source>
</reference>
<evidence type="ECO:0000313" key="2">
    <source>
        <dbReference type="EMBL" id="MBZ1350437.1"/>
    </source>
</evidence>
<dbReference type="PANTHER" id="PTHR30605:SF0">
    <property type="entry name" value="ANHYDRO-N-ACETYLMURAMIC ACID KINASE"/>
    <property type="match status" value="1"/>
</dbReference>
<keyword evidence="1 2" id="KW-0418">Kinase</keyword>
<dbReference type="PANTHER" id="PTHR30605">
    <property type="entry name" value="ANHYDRO-N-ACETYLMURAMIC ACID KINASE"/>
    <property type="match status" value="1"/>
</dbReference>
<keyword evidence="1" id="KW-0547">Nucleotide-binding</keyword>
<dbReference type="EC" id="2.7.1.170" evidence="1"/>
<comment type="function">
    <text evidence="1">Catalyzes the specific phosphorylation of 1,6-anhydro-N-acetylmuramic acid (anhMurNAc) with the simultaneous cleavage of the 1,6-anhydro ring, generating MurNAc-6-P. Is required for the utilization of anhMurNAc either imported from the medium or derived from its own cell wall murein, and thus plays a role in cell wall recycling.</text>
</comment>
<name>A0A953T528_9BURK</name>
<dbReference type="GO" id="GO:0006040">
    <property type="term" value="P:amino sugar metabolic process"/>
    <property type="evidence" value="ECO:0007669"/>
    <property type="project" value="InterPro"/>
</dbReference>
<dbReference type="InterPro" id="IPR005338">
    <property type="entry name" value="Anhydro_N_Ac-Mur_kinase"/>
</dbReference>
<dbReference type="HAMAP" id="MF_01270">
    <property type="entry name" value="AnhMurNAc_kinase"/>
    <property type="match status" value="1"/>
</dbReference>
<dbReference type="GO" id="GO:0005524">
    <property type="term" value="F:ATP binding"/>
    <property type="evidence" value="ECO:0007669"/>
    <property type="project" value="UniProtKB-UniRule"/>
</dbReference>
<dbReference type="GO" id="GO:0009254">
    <property type="term" value="P:peptidoglycan turnover"/>
    <property type="evidence" value="ECO:0007669"/>
    <property type="project" value="UniProtKB-UniRule"/>
</dbReference>
<keyword evidence="1" id="KW-0119">Carbohydrate metabolism</keyword>
<comment type="caution">
    <text evidence="2">The sequence shown here is derived from an EMBL/GenBank/DDBJ whole genome shotgun (WGS) entry which is preliminary data.</text>
</comment>
<keyword evidence="3" id="KW-1185">Reference proteome</keyword>
<dbReference type="GO" id="GO:0016301">
    <property type="term" value="F:kinase activity"/>
    <property type="evidence" value="ECO:0007669"/>
    <property type="project" value="UniProtKB-KW"/>
</dbReference>
<comment type="pathway">
    <text evidence="1">Cell wall biogenesis; peptidoglycan recycling.</text>
</comment>
<sequence length="362" mass="38369">MSGTSLDGIDAVLARFDSNGHPTILSRASVPLTLSLKDELLALNTSGVDELARAAKASNALVELYALAVEQALAHSAVSVKEVSAIGAHGQTVRHCPYDGYTLQLNAPARLAELTGITVIADFRSRDVAAGGQGAPLVPMFHAGVFAAPHTRVVLNLGGIANITILRPEAEPQGFDTGPANVLMDLWCQLHTDKPYDANGQWGAGGTVDQRLLKVLIEEEPWFALPPPKSTGRDLFNRTWLEQRLTQAGIAIFDPARRQDVQATLRSLTAETVARAVCAHAPDAKDLLVCGGGAHNKALLDDLRNLLGCAVEQTDKVGIGTQDVEALAFAWLAWAHQQGIAVSRPAVTGARGKRILGACWPA</sequence>
<gene>
    <name evidence="1" type="primary">anmK</name>
    <name evidence="2" type="ORF">KZZ10_07235</name>
</gene>
<dbReference type="Proteomes" id="UP000739565">
    <property type="component" value="Unassembled WGS sequence"/>
</dbReference>
<keyword evidence="1 2" id="KW-0808">Transferase</keyword>
<dbReference type="Gene3D" id="3.30.420.40">
    <property type="match status" value="2"/>
</dbReference>